<feature type="region of interest" description="Disordered" evidence="6">
    <location>
        <begin position="174"/>
        <end position="202"/>
    </location>
</feature>
<dbReference type="Proteomes" id="UP001186944">
    <property type="component" value="Unassembled WGS sequence"/>
</dbReference>
<dbReference type="PANTHER" id="PTHR21050">
    <property type="entry name" value="MIDKINE AND PLEIOTROPHIN 1, ISOFORM A-RELATED"/>
    <property type="match status" value="1"/>
</dbReference>
<evidence type="ECO:0000256" key="3">
    <source>
        <dbReference type="ARBA" id="ARBA00022525"/>
    </source>
</evidence>
<comment type="similarity">
    <text evidence="2">Belongs to the pleiotrophin family.</text>
</comment>
<evidence type="ECO:0000256" key="5">
    <source>
        <dbReference type="ARBA" id="ARBA00023157"/>
    </source>
</evidence>
<protein>
    <recommendedName>
        <fullName evidence="8">Pleiotrophin/Midkine C-terminal domain-containing protein</fullName>
    </recommendedName>
</protein>
<feature type="domain" description="Pleiotrophin/Midkine C-terminal" evidence="8">
    <location>
        <begin position="82"/>
        <end position="137"/>
    </location>
</feature>
<feature type="chain" id="PRO_5041721190" description="Pleiotrophin/Midkine C-terminal domain-containing protein" evidence="7">
    <location>
        <begin position="22"/>
        <end position="350"/>
    </location>
</feature>
<dbReference type="InterPro" id="IPR038130">
    <property type="entry name" value="PTN/MK_C_dom_sf"/>
</dbReference>
<evidence type="ECO:0000313" key="9">
    <source>
        <dbReference type="EMBL" id="KAK3098852.1"/>
    </source>
</evidence>
<dbReference type="GO" id="GO:0048332">
    <property type="term" value="P:mesoderm morphogenesis"/>
    <property type="evidence" value="ECO:0007669"/>
    <property type="project" value="TreeGrafter"/>
</dbReference>
<feature type="domain" description="Pleiotrophin/Midkine C-terminal" evidence="8">
    <location>
        <begin position="258"/>
        <end position="302"/>
    </location>
</feature>
<evidence type="ECO:0000256" key="6">
    <source>
        <dbReference type="SAM" id="MobiDB-lite"/>
    </source>
</evidence>
<dbReference type="FunFam" id="2.30.90.10:FF:000001">
    <property type="entry name" value="Pleiotrophin"/>
    <property type="match status" value="1"/>
</dbReference>
<dbReference type="Gene3D" id="2.30.90.10">
    <property type="entry name" value="Heparin-binding Growth Factor, Midkine, Chain A- C-terminal Domain"/>
    <property type="match status" value="4"/>
</dbReference>
<dbReference type="Pfam" id="PF01091">
    <property type="entry name" value="PTN_MK_C"/>
    <property type="match status" value="3"/>
</dbReference>
<name>A0AA88Y5Y6_PINIB</name>
<dbReference type="GO" id="GO:0008201">
    <property type="term" value="F:heparin binding"/>
    <property type="evidence" value="ECO:0007669"/>
    <property type="project" value="TreeGrafter"/>
</dbReference>
<keyword evidence="4 7" id="KW-0732">Signal</keyword>
<evidence type="ECO:0000313" key="10">
    <source>
        <dbReference type="Proteomes" id="UP001186944"/>
    </source>
</evidence>
<organism evidence="9 10">
    <name type="scientific">Pinctada imbricata</name>
    <name type="common">Atlantic pearl-oyster</name>
    <name type="synonym">Pinctada martensii</name>
    <dbReference type="NCBI Taxonomy" id="66713"/>
    <lineage>
        <taxon>Eukaryota</taxon>
        <taxon>Metazoa</taxon>
        <taxon>Spiralia</taxon>
        <taxon>Lophotrochozoa</taxon>
        <taxon>Mollusca</taxon>
        <taxon>Bivalvia</taxon>
        <taxon>Autobranchia</taxon>
        <taxon>Pteriomorphia</taxon>
        <taxon>Pterioida</taxon>
        <taxon>Pterioidea</taxon>
        <taxon>Pteriidae</taxon>
        <taxon>Pinctada</taxon>
    </lineage>
</organism>
<accession>A0AA88Y5Y6</accession>
<keyword evidence="5" id="KW-1015">Disulfide bond</keyword>
<feature type="signal peptide" evidence="7">
    <location>
        <begin position="1"/>
        <end position="21"/>
    </location>
</feature>
<comment type="caution">
    <text evidence="9">The sequence shown here is derived from an EMBL/GenBank/DDBJ whole genome shotgun (WGS) entry which is preliminary data.</text>
</comment>
<comment type="subcellular location">
    <subcellularLocation>
        <location evidence="1">Secreted</location>
    </subcellularLocation>
</comment>
<evidence type="ECO:0000259" key="8">
    <source>
        <dbReference type="Pfam" id="PF01091"/>
    </source>
</evidence>
<feature type="compositionally biased region" description="Basic residues" evidence="6">
    <location>
        <begin position="174"/>
        <end position="195"/>
    </location>
</feature>
<dbReference type="AlphaFoldDB" id="A0AA88Y5Y6"/>
<proteinExistence type="inferred from homology"/>
<dbReference type="InterPro" id="IPR020090">
    <property type="entry name" value="PTN/MK_C_dom"/>
</dbReference>
<dbReference type="GO" id="GO:0005576">
    <property type="term" value="C:extracellular region"/>
    <property type="evidence" value="ECO:0007669"/>
    <property type="project" value="UniProtKB-SubCell"/>
</dbReference>
<reference evidence="9" key="1">
    <citation type="submission" date="2019-08" db="EMBL/GenBank/DDBJ databases">
        <title>The improved chromosome-level genome for the pearl oyster Pinctada fucata martensii using PacBio sequencing and Hi-C.</title>
        <authorList>
            <person name="Zheng Z."/>
        </authorList>
    </citation>
    <scope>NUCLEOTIDE SEQUENCE</scope>
    <source>
        <strain evidence="9">ZZ-2019</strain>
        <tissue evidence="9">Adductor muscle</tissue>
    </source>
</reference>
<evidence type="ECO:0000256" key="1">
    <source>
        <dbReference type="ARBA" id="ARBA00004613"/>
    </source>
</evidence>
<feature type="domain" description="Pleiotrophin/Midkine C-terminal" evidence="8">
    <location>
        <begin position="200"/>
        <end position="256"/>
    </location>
</feature>
<keyword evidence="3" id="KW-0964">Secreted</keyword>
<dbReference type="PANTHER" id="PTHR21050:SF1">
    <property type="entry name" value="MIDKINE AND PLEIOTROPHIN 1, ISOFORM A-RELATED"/>
    <property type="match status" value="1"/>
</dbReference>
<evidence type="ECO:0000256" key="7">
    <source>
        <dbReference type="SAM" id="SignalP"/>
    </source>
</evidence>
<evidence type="ECO:0000256" key="4">
    <source>
        <dbReference type="ARBA" id="ARBA00022729"/>
    </source>
</evidence>
<keyword evidence="10" id="KW-1185">Reference proteome</keyword>
<dbReference type="EMBL" id="VSWD01000007">
    <property type="protein sequence ID" value="KAK3098852.1"/>
    <property type="molecule type" value="Genomic_DNA"/>
</dbReference>
<evidence type="ECO:0000256" key="2">
    <source>
        <dbReference type="ARBA" id="ARBA00005403"/>
    </source>
</evidence>
<dbReference type="GO" id="GO:0008083">
    <property type="term" value="F:growth factor activity"/>
    <property type="evidence" value="ECO:0007669"/>
    <property type="project" value="InterPro"/>
</dbReference>
<gene>
    <name evidence="9" type="ORF">FSP39_023753</name>
</gene>
<sequence>MRVKVVIVLMMVALLVSMADARRRKNRNRQKNKDLKCKYGRPITKSECVNGTMTKTFSLKRQNAYNNCTDTKSIERPCRMKMRCKYSVSKGDCDPTTQRRTKTYILKDGSDSNCNPTFTKEKPCRVKDKCKYKPTRNSVCDDNGMIELERKSGSDPNACAPTKQVKCSEKMIRKMQRKKNKMNKKERRKNRKERRQNRAKECRYKRGSWSSCNPKTSLMVRTDVLKSKSADFCEQNRTITKKCGGKGKRKNRKTKSRRCKYQRGTWSECDNVTQKRRKVNKLVSGDPKRCKPEKVIQRACARPDGRDRCFFGKWQDWEVCQNGVQKKQRPVLQGGMECQRRGVKTRPCNS</sequence>